<gene>
    <name evidence="1" type="ORF">SDC9_208091</name>
</gene>
<accession>A0A645JL54</accession>
<organism evidence="1">
    <name type="scientific">bioreactor metagenome</name>
    <dbReference type="NCBI Taxonomy" id="1076179"/>
    <lineage>
        <taxon>unclassified sequences</taxon>
        <taxon>metagenomes</taxon>
        <taxon>ecological metagenomes</taxon>
    </lineage>
</organism>
<dbReference type="AlphaFoldDB" id="A0A645JL54"/>
<comment type="caution">
    <text evidence="1">The sequence shown here is derived from an EMBL/GenBank/DDBJ whole genome shotgun (WGS) entry which is preliminary data.</text>
</comment>
<dbReference type="EMBL" id="VSSQ01135517">
    <property type="protein sequence ID" value="MPN60363.1"/>
    <property type="molecule type" value="Genomic_DNA"/>
</dbReference>
<sequence>MPVKFNQMNVIKPTDSEVARHLLFLLRGRNLKELDKQEYVRVLKALRKQVNASCRQIASVTHESYAYIFRILRDL</sequence>
<protein>
    <submittedName>
        <fullName evidence="1">Uncharacterized protein</fullName>
    </submittedName>
</protein>
<evidence type="ECO:0000313" key="1">
    <source>
        <dbReference type="EMBL" id="MPN60363.1"/>
    </source>
</evidence>
<proteinExistence type="predicted"/>
<reference evidence="1" key="1">
    <citation type="submission" date="2019-08" db="EMBL/GenBank/DDBJ databases">
        <authorList>
            <person name="Kucharzyk K."/>
            <person name="Murdoch R.W."/>
            <person name="Higgins S."/>
            <person name="Loffler F."/>
        </authorList>
    </citation>
    <scope>NUCLEOTIDE SEQUENCE</scope>
</reference>
<name>A0A645JL54_9ZZZZ</name>